<dbReference type="Pfam" id="PF00903">
    <property type="entry name" value="Glyoxalase"/>
    <property type="match status" value="1"/>
</dbReference>
<evidence type="ECO:0000313" key="3">
    <source>
        <dbReference type="Proteomes" id="UP001500752"/>
    </source>
</evidence>
<dbReference type="Proteomes" id="UP001500752">
    <property type="component" value="Unassembled WGS sequence"/>
</dbReference>
<organism evidence="2 3">
    <name type="scientific">Arthrobacter ginkgonis</name>
    <dbReference type="NCBI Taxonomy" id="1630594"/>
    <lineage>
        <taxon>Bacteria</taxon>
        <taxon>Bacillati</taxon>
        <taxon>Actinomycetota</taxon>
        <taxon>Actinomycetes</taxon>
        <taxon>Micrococcales</taxon>
        <taxon>Micrococcaceae</taxon>
        <taxon>Arthrobacter</taxon>
    </lineage>
</organism>
<dbReference type="PROSITE" id="PS51819">
    <property type="entry name" value="VOC"/>
    <property type="match status" value="2"/>
</dbReference>
<dbReference type="CDD" id="cd07237">
    <property type="entry name" value="BphC1-RGP6_C_like"/>
    <property type="match status" value="1"/>
</dbReference>
<dbReference type="CDD" id="cd07252">
    <property type="entry name" value="BphC1-RGP6_N_like"/>
    <property type="match status" value="1"/>
</dbReference>
<accession>A0ABP7BPG1</accession>
<name>A0ABP7BPG1_9MICC</name>
<dbReference type="SUPFAM" id="SSF54593">
    <property type="entry name" value="Glyoxalase/Bleomycin resistance protein/Dihydroxybiphenyl dioxygenase"/>
    <property type="match status" value="1"/>
</dbReference>
<keyword evidence="3" id="KW-1185">Reference proteome</keyword>
<dbReference type="InterPro" id="IPR029068">
    <property type="entry name" value="Glyas_Bleomycin-R_OHBP_Dase"/>
</dbReference>
<gene>
    <name evidence="2" type="ORF">GCM10023081_01860</name>
</gene>
<reference evidence="3" key="1">
    <citation type="journal article" date="2019" name="Int. J. Syst. Evol. Microbiol.">
        <title>The Global Catalogue of Microorganisms (GCM) 10K type strain sequencing project: providing services to taxonomists for standard genome sequencing and annotation.</title>
        <authorList>
            <consortium name="The Broad Institute Genomics Platform"/>
            <consortium name="The Broad Institute Genome Sequencing Center for Infectious Disease"/>
            <person name="Wu L."/>
            <person name="Ma J."/>
        </authorList>
    </citation>
    <scope>NUCLEOTIDE SEQUENCE [LARGE SCALE GENOMIC DNA]</scope>
    <source>
        <strain evidence="3">JCM 30742</strain>
    </source>
</reference>
<comment type="caution">
    <text evidence="2">The sequence shown here is derived from an EMBL/GenBank/DDBJ whole genome shotgun (WGS) entry which is preliminary data.</text>
</comment>
<evidence type="ECO:0000313" key="2">
    <source>
        <dbReference type="EMBL" id="GAA3666633.1"/>
    </source>
</evidence>
<proteinExistence type="predicted"/>
<dbReference type="Pfam" id="PF22632">
    <property type="entry name" value="BphC_D1"/>
    <property type="match status" value="1"/>
</dbReference>
<feature type="domain" description="VOC" evidence="1">
    <location>
        <begin position="144"/>
        <end position="267"/>
    </location>
</feature>
<dbReference type="InterPro" id="IPR004360">
    <property type="entry name" value="Glyas_Fos-R_dOase_dom"/>
</dbReference>
<feature type="domain" description="VOC" evidence="1">
    <location>
        <begin position="7"/>
        <end position="122"/>
    </location>
</feature>
<dbReference type="InterPro" id="IPR037523">
    <property type="entry name" value="VOC_core"/>
</dbReference>
<protein>
    <submittedName>
        <fullName evidence="2">VOC family protein</fullName>
    </submittedName>
</protein>
<sequence length="304" mass="32943">MPAAVKSLGYAIIDTTDLDAWEEFGAGLLGLQVAVKTADRLEFRADQKEYRLVVNKAGRDGVSVLGWEVGGAAELAELSARVEAAGYAVKQLDKEAAKARRITAGAVFTDPDGLVALELHYGLREATDRFVSPAGAGFVTGTGGLGHVFQSVVDWEAYNHLYFEVLGFRLSDHIEREIGGEVFDLTFTHCNERHHSFAFASLPGVGSAIGHLMLEVDELDVIGRAWDKVLEEDAAPILSTLGKHTNDKMVSFYVRTPSNFGLEFGTGGITIDEDTWTPTRYSAAHYWGHSRVVPVDPADAADNS</sequence>
<dbReference type="EMBL" id="BAABEO010000002">
    <property type="protein sequence ID" value="GAA3666633.1"/>
    <property type="molecule type" value="Genomic_DNA"/>
</dbReference>
<dbReference type="Gene3D" id="3.10.180.10">
    <property type="entry name" value="2,3-Dihydroxybiphenyl 1,2-Dioxygenase, domain 1"/>
    <property type="match status" value="2"/>
</dbReference>
<dbReference type="RefSeq" id="WP_345147776.1">
    <property type="nucleotide sequence ID" value="NZ_BAABEO010000002.1"/>
</dbReference>
<evidence type="ECO:0000259" key="1">
    <source>
        <dbReference type="PROSITE" id="PS51819"/>
    </source>
</evidence>